<feature type="compositionally biased region" description="Low complexity" evidence="1">
    <location>
        <begin position="80"/>
        <end position="103"/>
    </location>
</feature>
<evidence type="ECO:0000313" key="3">
    <source>
        <dbReference type="Proteomes" id="UP001595724"/>
    </source>
</evidence>
<dbReference type="Proteomes" id="UP001595724">
    <property type="component" value="Unassembled WGS sequence"/>
</dbReference>
<accession>A0ABV7UX90</accession>
<evidence type="ECO:0000256" key="1">
    <source>
        <dbReference type="SAM" id="MobiDB-lite"/>
    </source>
</evidence>
<name>A0ABV7UX90_9GAMM</name>
<gene>
    <name evidence="2" type="ORF">ACFOM9_14215</name>
</gene>
<dbReference type="EMBL" id="JBHRYF010000012">
    <property type="protein sequence ID" value="MFC3661216.1"/>
    <property type="molecule type" value="Genomic_DNA"/>
</dbReference>
<sequence>MHAVRLADLLRADDLDAAIESGLMAFVTCPECARDGDLADAHARIAAAQRRLRDAWAARDRHRAREARLQRRAAERAARRAPATASDARTPALPPAAAAALARAKARVARKP</sequence>
<protein>
    <submittedName>
        <fullName evidence="2">Uncharacterized protein</fullName>
    </submittedName>
</protein>
<reference evidence="3" key="1">
    <citation type="journal article" date="2019" name="Int. J. Syst. Evol. Microbiol.">
        <title>The Global Catalogue of Microorganisms (GCM) 10K type strain sequencing project: providing services to taxonomists for standard genome sequencing and annotation.</title>
        <authorList>
            <consortium name="The Broad Institute Genomics Platform"/>
            <consortium name="The Broad Institute Genome Sequencing Center for Infectious Disease"/>
            <person name="Wu L."/>
            <person name="Ma J."/>
        </authorList>
    </citation>
    <scope>NUCLEOTIDE SEQUENCE [LARGE SCALE GENOMIC DNA]</scope>
    <source>
        <strain evidence="3">KCTC 42211</strain>
    </source>
</reference>
<proteinExistence type="predicted"/>
<comment type="caution">
    <text evidence="2">The sequence shown here is derived from an EMBL/GenBank/DDBJ whole genome shotgun (WGS) entry which is preliminary data.</text>
</comment>
<organism evidence="2 3">
    <name type="scientific">Luteimonas notoginsengisoli</name>
    <dbReference type="NCBI Taxonomy" id="1578200"/>
    <lineage>
        <taxon>Bacteria</taxon>
        <taxon>Pseudomonadati</taxon>
        <taxon>Pseudomonadota</taxon>
        <taxon>Gammaproteobacteria</taxon>
        <taxon>Lysobacterales</taxon>
        <taxon>Lysobacteraceae</taxon>
        <taxon>Luteimonas</taxon>
    </lineage>
</organism>
<feature type="region of interest" description="Disordered" evidence="1">
    <location>
        <begin position="72"/>
        <end position="112"/>
    </location>
</feature>
<evidence type="ECO:0000313" key="2">
    <source>
        <dbReference type="EMBL" id="MFC3661216.1"/>
    </source>
</evidence>
<dbReference type="RefSeq" id="WP_386712289.1">
    <property type="nucleotide sequence ID" value="NZ_JBHRYF010000012.1"/>
</dbReference>
<keyword evidence="3" id="KW-1185">Reference proteome</keyword>